<name>A0A9X7BSL9_BACTU</name>
<dbReference type="Proteomes" id="UP000223366">
    <property type="component" value="Unassembled WGS sequence"/>
</dbReference>
<dbReference type="AlphaFoldDB" id="A0A9X7BSL9"/>
<organism evidence="1 2">
    <name type="scientific">Bacillus thuringiensis</name>
    <dbReference type="NCBI Taxonomy" id="1428"/>
    <lineage>
        <taxon>Bacteria</taxon>
        <taxon>Bacillati</taxon>
        <taxon>Bacillota</taxon>
        <taxon>Bacilli</taxon>
        <taxon>Bacillales</taxon>
        <taxon>Bacillaceae</taxon>
        <taxon>Bacillus</taxon>
        <taxon>Bacillus cereus group</taxon>
    </lineage>
</organism>
<evidence type="ECO:0000313" key="2">
    <source>
        <dbReference type="Proteomes" id="UP000223366"/>
    </source>
</evidence>
<protein>
    <submittedName>
        <fullName evidence="1">Uncharacterized protein</fullName>
    </submittedName>
</protein>
<comment type="caution">
    <text evidence="1">The sequence shown here is derived from an EMBL/GenBank/DDBJ whole genome shotgun (WGS) entry which is preliminary data.</text>
</comment>
<dbReference type="RefSeq" id="WP_098685545.1">
    <property type="nucleotide sequence ID" value="NZ_NVDU01000003.1"/>
</dbReference>
<dbReference type="EMBL" id="NVDU01000003">
    <property type="protein sequence ID" value="PFV35666.1"/>
    <property type="molecule type" value="Genomic_DNA"/>
</dbReference>
<reference evidence="1 2" key="1">
    <citation type="submission" date="2017-09" db="EMBL/GenBank/DDBJ databases">
        <title>Large-scale bioinformatics analysis of Bacillus genomes uncovers conserved roles of natural products in bacterial physiology.</title>
        <authorList>
            <consortium name="Agbiome Team Llc"/>
            <person name="Bleich R.M."/>
            <person name="Grubbs K.J."/>
            <person name="Santa Maria K.C."/>
            <person name="Allen S.E."/>
            <person name="Farag S."/>
            <person name="Shank E.A."/>
            <person name="Bowers A."/>
        </authorList>
    </citation>
    <scope>NUCLEOTIDE SEQUENCE [LARGE SCALE GENOMIC DNA]</scope>
    <source>
        <strain evidence="1 2">AFS060060</strain>
    </source>
</reference>
<gene>
    <name evidence="1" type="ORF">COK99_01205</name>
</gene>
<sequence>MTKNNRSAWLGMTFHQIAMQQTMQSINEPVYCRYCGKDIKQPSKESSFSAAKLNTGNYADEWEVKNNAHYNCYKRNYNGR</sequence>
<evidence type="ECO:0000313" key="1">
    <source>
        <dbReference type="EMBL" id="PFV35666.1"/>
    </source>
</evidence>
<accession>A0A9X7BSL9</accession>
<proteinExistence type="predicted"/>